<dbReference type="Pfam" id="PF01928">
    <property type="entry name" value="CYTH"/>
    <property type="match status" value="1"/>
</dbReference>
<dbReference type="NCBIfam" id="TIGR00318">
    <property type="entry name" value="cyaB"/>
    <property type="match status" value="1"/>
</dbReference>
<dbReference type="InterPro" id="IPR023577">
    <property type="entry name" value="CYTH_domain"/>
</dbReference>
<feature type="domain" description="CYTH" evidence="1">
    <location>
        <begin position="1"/>
        <end position="173"/>
    </location>
</feature>
<dbReference type="SUPFAM" id="SSF55154">
    <property type="entry name" value="CYTH-like phosphatases"/>
    <property type="match status" value="1"/>
</dbReference>
<dbReference type="Proteomes" id="UP000290932">
    <property type="component" value="Unassembled WGS sequence"/>
</dbReference>
<dbReference type="AlphaFoldDB" id="A0A498GYR4"/>
<dbReference type="PROSITE" id="PS51707">
    <property type="entry name" value="CYTH"/>
    <property type="match status" value="1"/>
</dbReference>
<evidence type="ECO:0000313" key="3">
    <source>
        <dbReference type="Proteomes" id="UP000290932"/>
    </source>
</evidence>
<evidence type="ECO:0000259" key="1">
    <source>
        <dbReference type="PROSITE" id="PS51707"/>
    </source>
</evidence>
<dbReference type="InterPro" id="IPR033469">
    <property type="entry name" value="CYTH-like_dom_sf"/>
</dbReference>
<dbReference type="PANTHER" id="PTHR21028">
    <property type="entry name" value="SI:CH211-156B7.4"/>
    <property type="match status" value="1"/>
</dbReference>
<dbReference type="EMBL" id="LHQS01000003">
    <property type="protein sequence ID" value="RXE55274.1"/>
    <property type="molecule type" value="Genomic_DNA"/>
</dbReference>
<evidence type="ECO:0000313" key="2">
    <source>
        <dbReference type="EMBL" id="RXE55274.1"/>
    </source>
</evidence>
<dbReference type="OrthoDB" id="46040at2157"/>
<dbReference type="PANTHER" id="PTHR21028:SF2">
    <property type="entry name" value="CYTH DOMAIN-CONTAINING PROTEIN"/>
    <property type="match status" value="1"/>
</dbReference>
<gene>
    <name evidence="2" type="ORF">ABH15_10850</name>
</gene>
<proteinExistence type="predicted"/>
<dbReference type="Gene3D" id="2.40.320.10">
    <property type="entry name" value="Hypothetical Protein Pfu-838710-001"/>
    <property type="match status" value="1"/>
</dbReference>
<accession>A0A498GYR4</accession>
<dbReference type="InterPro" id="IPR008173">
    <property type="entry name" value="Adenylyl_cyclase_CyaB"/>
</dbReference>
<reference evidence="2 3" key="1">
    <citation type="journal article" date="2015" name="Int. J. Syst. Evol. Microbiol.">
        <title>Methanoculleus taiwanensis sp. nov., a methanogen isolated from deep marine sediment at the deformation front area near Taiwan.</title>
        <authorList>
            <person name="Weng C.Y."/>
            <person name="Chen S.C."/>
            <person name="Lai M.C."/>
            <person name="Wu S.Y."/>
            <person name="Lin S."/>
            <person name="Yang T.F."/>
            <person name="Chen P.C."/>
        </authorList>
    </citation>
    <scope>NUCLEOTIDE SEQUENCE [LARGE SCALE GENOMIC DNA]</scope>
    <source>
        <strain evidence="2 3">CYW4</strain>
    </source>
</reference>
<name>A0A498GYR4_9EURY</name>
<sequence>MLEVEVKYAVPSLDEVRARLIALGGEMCGSGHERDVYYNAPHRDFGETDEALRVRYTEGSCSVTYKGPKIRLKGTKAREEFNLQVDSGTTVEEILGRVGFVATAEVNKDREFFGIRGATVTLDAVEKLGTFIEIEVLAEEDGENAADLVNILAKELGVEGPPLHTSYLEMILSKQ</sequence>
<keyword evidence="3" id="KW-1185">Reference proteome</keyword>
<comment type="caution">
    <text evidence="2">The sequence shown here is derived from an EMBL/GenBank/DDBJ whole genome shotgun (WGS) entry which is preliminary data.</text>
</comment>
<dbReference type="RefSeq" id="WP_128694428.1">
    <property type="nucleotide sequence ID" value="NZ_LHQS01000003.1"/>
</dbReference>
<dbReference type="CDD" id="cd07890">
    <property type="entry name" value="CYTH-like_AC_IV-like"/>
    <property type="match status" value="1"/>
</dbReference>
<dbReference type="SMART" id="SM01118">
    <property type="entry name" value="CYTH"/>
    <property type="match status" value="1"/>
</dbReference>
<protein>
    <submittedName>
        <fullName evidence="2">Adenylyl cyclase</fullName>
    </submittedName>
</protein>
<organism evidence="2 3">
    <name type="scientific">Methanoculleus taiwanensis</name>
    <dbReference type="NCBI Taxonomy" id="1550565"/>
    <lineage>
        <taxon>Archaea</taxon>
        <taxon>Methanobacteriati</taxon>
        <taxon>Methanobacteriota</taxon>
        <taxon>Stenosarchaea group</taxon>
        <taxon>Methanomicrobia</taxon>
        <taxon>Methanomicrobiales</taxon>
        <taxon>Methanomicrobiaceae</taxon>
        <taxon>Methanoculleus</taxon>
    </lineage>
</organism>